<reference evidence="1 2" key="1">
    <citation type="submission" date="2016-10" db="EMBL/GenBank/DDBJ databases">
        <authorList>
            <person name="de Groot N.N."/>
        </authorList>
    </citation>
    <scope>NUCLEOTIDE SEQUENCE [LARGE SCALE GENOMIC DNA]</scope>
    <source>
        <strain evidence="1 2">AA1</strain>
    </source>
</reference>
<dbReference type="GO" id="GO:0008168">
    <property type="term" value="F:methyltransferase activity"/>
    <property type="evidence" value="ECO:0007669"/>
    <property type="project" value="UniProtKB-KW"/>
</dbReference>
<dbReference type="CDD" id="cd02440">
    <property type="entry name" value="AdoMet_MTases"/>
    <property type="match status" value="1"/>
</dbReference>
<dbReference type="Gene3D" id="3.40.50.150">
    <property type="entry name" value="Vaccinia Virus protein VP39"/>
    <property type="match status" value="1"/>
</dbReference>
<dbReference type="EMBL" id="FMUX01000018">
    <property type="protein sequence ID" value="SCY72526.1"/>
    <property type="molecule type" value="Genomic_DNA"/>
</dbReference>
<dbReference type="InterPro" id="IPR029063">
    <property type="entry name" value="SAM-dependent_MTases_sf"/>
</dbReference>
<dbReference type="Pfam" id="PF13489">
    <property type="entry name" value="Methyltransf_23"/>
    <property type="match status" value="1"/>
</dbReference>
<dbReference type="SUPFAM" id="SSF53335">
    <property type="entry name" value="S-adenosyl-L-methionine-dependent methyltransferases"/>
    <property type="match status" value="1"/>
</dbReference>
<dbReference type="STRING" id="419481.SAMN05216233_11875"/>
<keyword evidence="1" id="KW-0489">Methyltransferase</keyword>
<dbReference type="RefSeq" id="WP_175469968.1">
    <property type="nucleotide sequence ID" value="NZ_FMUX01000018.1"/>
</dbReference>
<name>A0A1G5I8P6_9BACT</name>
<accession>A0A1G5I8P6</accession>
<evidence type="ECO:0000313" key="2">
    <source>
        <dbReference type="Proteomes" id="UP000198870"/>
    </source>
</evidence>
<dbReference type="PANTHER" id="PTHR43861:SF1">
    <property type="entry name" value="TRANS-ACONITATE 2-METHYLTRANSFERASE"/>
    <property type="match status" value="1"/>
</dbReference>
<dbReference type="Proteomes" id="UP000198870">
    <property type="component" value="Unassembled WGS sequence"/>
</dbReference>
<keyword evidence="1" id="KW-0808">Transferase</keyword>
<evidence type="ECO:0000313" key="1">
    <source>
        <dbReference type="EMBL" id="SCY72526.1"/>
    </source>
</evidence>
<gene>
    <name evidence="1" type="ORF">SAMN05216233_11875</name>
</gene>
<keyword evidence="2" id="KW-1185">Reference proteome</keyword>
<sequence length="199" mass="21530">MDDSTRDYYEQEARRFFDATVNIDPTPILNPLAEALSPGARILDIGCGSGRDLLWLKNRGFFPHGLEPSPALAALAETHSGCPVTVGELTTTDLLDRSWDGILVSGVLVHLPHEAVPAHLARLARALANDGRLYVSLKEGEGAGADADHRSFYYWQDDDFRRVAQGAGLTVLSMSRSASARGNADIWLGYLLDAKGGKP</sequence>
<proteinExistence type="predicted"/>
<dbReference type="PANTHER" id="PTHR43861">
    <property type="entry name" value="TRANS-ACONITATE 2-METHYLTRANSFERASE-RELATED"/>
    <property type="match status" value="1"/>
</dbReference>
<dbReference type="GO" id="GO:0032259">
    <property type="term" value="P:methylation"/>
    <property type="evidence" value="ECO:0007669"/>
    <property type="project" value="UniProtKB-KW"/>
</dbReference>
<organism evidence="1 2">
    <name type="scientific">Desulfoluna spongiiphila</name>
    <dbReference type="NCBI Taxonomy" id="419481"/>
    <lineage>
        <taxon>Bacteria</taxon>
        <taxon>Pseudomonadati</taxon>
        <taxon>Thermodesulfobacteriota</taxon>
        <taxon>Desulfobacteria</taxon>
        <taxon>Desulfobacterales</taxon>
        <taxon>Desulfolunaceae</taxon>
        <taxon>Desulfoluna</taxon>
    </lineage>
</organism>
<protein>
    <submittedName>
        <fullName evidence="1">Methyltransferase domain-containing protein</fullName>
    </submittedName>
</protein>
<dbReference type="AlphaFoldDB" id="A0A1G5I8P6"/>